<dbReference type="Proteomes" id="UP000230423">
    <property type="component" value="Unassembled WGS sequence"/>
</dbReference>
<dbReference type="GO" id="GO:0005524">
    <property type="term" value="F:ATP binding"/>
    <property type="evidence" value="ECO:0007669"/>
    <property type="project" value="UniProtKB-KW"/>
</dbReference>
<keyword evidence="2" id="KW-0547">Nucleotide-binding</keyword>
<dbReference type="AlphaFoldDB" id="A0A2G9UW44"/>
<keyword evidence="5" id="KW-0030">Aminoacyl-tRNA synthetase</keyword>
<evidence type="ECO:0000259" key="6">
    <source>
        <dbReference type="Pfam" id="PF00152"/>
    </source>
</evidence>
<dbReference type="GO" id="GO:0004816">
    <property type="term" value="F:asparagine-tRNA ligase activity"/>
    <property type="evidence" value="ECO:0007669"/>
    <property type="project" value="TreeGrafter"/>
</dbReference>
<dbReference type="PANTHER" id="PTHR22594">
    <property type="entry name" value="ASPARTYL/LYSYL-TRNA SYNTHETASE"/>
    <property type="match status" value="1"/>
</dbReference>
<accession>A0A2G9UW44</accession>
<evidence type="ECO:0000256" key="1">
    <source>
        <dbReference type="ARBA" id="ARBA00022598"/>
    </source>
</evidence>
<dbReference type="InterPro" id="IPR045864">
    <property type="entry name" value="aa-tRNA-synth_II/BPL/LPL"/>
</dbReference>
<evidence type="ECO:0000256" key="3">
    <source>
        <dbReference type="ARBA" id="ARBA00022840"/>
    </source>
</evidence>
<evidence type="ECO:0000256" key="2">
    <source>
        <dbReference type="ARBA" id="ARBA00022741"/>
    </source>
</evidence>
<dbReference type="GO" id="GO:0005739">
    <property type="term" value="C:mitochondrion"/>
    <property type="evidence" value="ECO:0007669"/>
    <property type="project" value="TreeGrafter"/>
</dbReference>
<keyword evidence="1 7" id="KW-0436">Ligase</keyword>
<dbReference type="GO" id="GO:0006421">
    <property type="term" value="P:asparaginyl-tRNA aminoacylation"/>
    <property type="evidence" value="ECO:0007669"/>
    <property type="project" value="TreeGrafter"/>
</dbReference>
<dbReference type="PANTHER" id="PTHR22594:SF34">
    <property type="entry name" value="ASPARAGINE--TRNA LIGASE, MITOCHONDRIAL-RELATED"/>
    <property type="match status" value="1"/>
</dbReference>
<evidence type="ECO:0000256" key="4">
    <source>
        <dbReference type="ARBA" id="ARBA00022917"/>
    </source>
</evidence>
<name>A0A2G9UW44_TELCI</name>
<dbReference type="InterPro" id="IPR004364">
    <property type="entry name" value="Aa-tRNA-synt_II"/>
</dbReference>
<keyword evidence="8" id="KW-1185">Reference proteome</keyword>
<keyword evidence="3" id="KW-0067">ATP-binding</keyword>
<keyword evidence="4" id="KW-0648">Protein biosynthesis</keyword>
<evidence type="ECO:0000256" key="5">
    <source>
        <dbReference type="ARBA" id="ARBA00023146"/>
    </source>
</evidence>
<dbReference type="OrthoDB" id="360585at2759"/>
<protein>
    <submittedName>
        <fullName evidence="7">tRNA ligase class II</fullName>
    </submittedName>
</protein>
<evidence type="ECO:0000313" key="7">
    <source>
        <dbReference type="EMBL" id="PIO74376.1"/>
    </source>
</evidence>
<dbReference type="EMBL" id="KZ345293">
    <property type="protein sequence ID" value="PIO74376.1"/>
    <property type="molecule type" value="Genomic_DNA"/>
</dbReference>
<feature type="domain" description="Aminoacyl-tRNA synthetase class II (D/K/N)" evidence="6">
    <location>
        <begin position="82"/>
        <end position="222"/>
    </location>
</feature>
<dbReference type="Gene3D" id="3.30.930.10">
    <property type="entry name" value="Bira Bifunctional Protein, Domain 2"/>
    <property type="match status" value="2"/>
</dbReference>
<sequence length="229" mass="26101">MSLHHYLYYSRPLQSRGYVHIDTPMVTMNDCEGAGEAFSIATTSSTGEEFFDKKNVYLSVSGQLHLEAMEHMTCLRCIAEGPPFPRVPYAEALQLLIDKEQKVTGRGFTKQNESFLVNYHNSPIFITHFPVDQKPFYMRRSADEKVTESFDLLCPVVGELAGGSIREPSLDALQKRSPNIDWYLELRERGKPISGGFGLGFERLLQFLLGVPNIKDTIPFPRWYKHCQC</sequence>
<proteinExistence type="predicted"/>
<reference evidence="7 8" key="1">
    <citation type="submission" date="2015-09" db="EMBL/GenBank/DDBJ databases">
        <title>Draft genome of the parasitic nematode Teladorsagia circumcincta isolate WARC Sus (inbred).</title>
        <authorList>
            <person name="Mitreva M."/>
        </authorList>
    </citation>
    <scope>NUCLEOTIDE SEQUENCE [LARGE SCALE GENOMIC DNA]</scope>
    <source>
        <strain evidence="7 8">S</strain>
    </source>
</reference>
<organism evidence="7 8">
    <name type="scientific">Teladorsagia circumcincta</name>
    <name type="common">Brown stomach worm</name>
    <name type="synonym">Ostertagia circumcincta</name>
    <dbReference type="NCBI Taxonomy" id="45464"/>
    <lineage>
        <taxon>Eukaryota</taxon>
        <taxon>Metazoa</taxon>
        <taxon>Ecdysozoa</taxon>
        <taxon>Nematoda</taxon>
        <taxon>Chromadorea</taxon>
        <taxon>Rhabditida</taxon>
        <taxon>Rhabditina</taxon>
        <taxon>Rhabditomorpha</taxon>
        <taxon>Strongyloidea</taxon>
        <taxon>Trichostrongylidae</taxon>
        <taxon>Teladorsagia</taxon>
    </lineage>
</organism>
<dbReference type="Pfam" id="PF00152">
    <property type="entry name" value="tRNA-synt_2"/>
    <property type="match status" value="1"/>
</dbReference>
<gene>
    <name evidence="7" type="ORF">TELCIR_03627</name>
</gene>
<dbReference type="SUPFAM" id="SSF55681">
    <property type="entry name" value="Class II aaRS and biotin synthetases"/>
    <property type="match status" value="1"/>
</dbReference>
<evidence type="ECO:0000313" key="8">
    <source>
        <dbReference type="Proteomes" id="UP000230423"/>
    </source>
</evidence>